<evidence type="ECO:0000313" key="3">
    <source>
        <dbReference type="EMBL" id="ABC59509.1"/>
    </source>
</evidence>
<organism evidence="3">
    <name type="scientific">(Populus tomentosa x Populus bolleana) x Populus tomentosa var. truncata</name>
    <dbReference type="NCBI Taxonomy" id="328805"/>
    <lineage>
        <taxon>Eukaryota</taxon>
        <taxon>Viridiplantae</taxon>
        <taxon>Streptophyta</taxon>
        <taxon>Embryophyta</taxon>
        <taxon>Tracheophyta</taxon>
        <taxon>Spermatophyta</taxon>
        <taxon>Magnoliopsida</taxon>
        <taxon>eudicotyledons</taxon>
        <taxon>Gunneridae</taxon>
        <taxon>Pentapetalae</taxon>
        <taxon>rosids</taxon>
        <taxon>fabids</taxon>
        <taxon>Malpighiales</taxon>
        <taxon>Salicaceae</taxon>
        <taxon>Saliceae</taxon>
        <taxon>Populus</taxon>
    </lineage>
</organism>
<feature type="non-terminal residue" evidence="3">
    <location>
        <position position="1"/>
    </location>
</feature>
<sequence>GMGGVGKTTLLKALNNSPEISTTFELVIMVTVSKHGSVCSAQKDMADRLKVVLGSGESEERTSRTIFQYLHSKKSLLLLDDVWDDIDLDHVGIPNPKKQGKVSKVVLATRYQIACNKMETDQSVKVDVFRRRSMGFVFSQGWYVANSKGTSPYARDVVKECDGLPLALKV</sequence>
<protein>
    <submittedName>
        <fullName evidence="3">NBS-LRR disease resistance-like protein</fullName>
    </submittedName>
</protein>
<dbReference type="GO" id="GO:0043531">
    <property type="term" value="F:ADP binding"/>
    <property type="evidence" value="ECO:0007669"/>
    <property type="project" value="InterPro"/>
</dbReference>
<dbReference type="PRINTS" id="PR00364">
    <property type="entry name" value="DISEASERSIST"/>
</dbReference>
<dbReference type="Pfam" id="PF00931">
    <property type="entry name" value="NB-ARC"/>
    <property type="match status" value="1"/>
</dbReference>
<dbReference type="GO" id="GO:0006952">
    <property type="term" value="P:defense response"/>
    <property type="evidence" value="ECO:0007669"/>
    <property type="project" value="UniProtKB-KW"/>
</dbReference>
<dbReference type="EMBL" id="DQ324337">
    <property type="protein sequence ID" value="ABC59509.1"/>
    <property type="molecule type" value="Genomic_DNA"/>
</dbReference>
<dbReference type="PANTHER" id="PTHR33463">
    <property type="entry name" value="NB-ARC DOMAIN-CONTAINING PROTEIN-RELATED"/>
    <property type="match status" value="1"/>
</dbReference>
<dbReference type="InterPro" id="IPR050905">
    <property type="entry name" value="Plant_NBS-LRR"/>
</dbReference>
<name>Q2LEC6_9ROSI</name>
<dbReference type="AlphaFoldDB" id="Q2LEC6"/>
<feature type="non-terminal residue" evidence="3">
    <location>
        <position position="170"/>
    </location>
</feature>
<dbReference type="FunFam" id="3.40.50.300:FF:001091">
    <property type="entry name" value="Probable disease resistance protein At1g61300"/>
    <property type="match status" value="1"/>
</dbReference>
<dbReference type="PANTHER" id="PTHR33463:SF209">
    <property type="entry name" value="DISEASE RESISTANCE PROTEIN RPS2-LIKE"/>
    <property type="match status" value="1"/>
</dbReference>
<dbReference type="InterPro" id="IPR027417">
    <property type="entry name" value="P-loop_NTPase"/>
</dbReference>
<feature type="domain" description="NB-ARC" evidence="2">
    <location>
        <begin position="1"/>
        <end position="130"/>
    </location>
</feature>
<dbReference type="Gene3D" id="3.40.50.300">
    <property type="entry name" value="P-loop containing nucleotide triphosphate hydrolases"/>
    <property type="match status" value="1"/>
</dbReference>
<evidence type="ECO:0000259" key="2">
    <source>
        <dbReference type="Pfam" id="PF00931"/>
    </source>
</evidence>
<dbReference type="SUPFAM" id="SSF52540">
    <property type="entry name" value="P-loop containing nucleoside triphosphate hydrolases"/>
    <property type="match status" value="1"/>
</dbReference>
<keyword evidence="1" id="KW-0611">Plant defense</keyword>
<reference evidence="3" key="1">
    <citation type="journal article" date="2008" name="Plant Biol.">
        <title>Characterization of resistance gene analogs with a nucleotide binding site isolated from a triploid white poplar.</title>
        <authorList>
            <person name="Zhang Q."/>
            <person name="Zhang Z.Y."/>
            <person name="Lin S.Z."/>
            <person name="Zheng H.Q."/>
            <person name="Lin Y.Z."/>
            <person name="An X.M."/>
            <person name="Li Y."/>
            <person name="Li H.X."/>
        </authorList>
    </citation>
    <scope>NUCLEOTIDE SEQUENCE</scope>
</reference>
<accession>Q2LEC6</accession>
<dbReference type="InterPro" id="IPR002182">
    <property type="entry name" value="NB-ARC"/>
</dbReference>
<proteinExistence type="predicted"/>
<evidence type="ECO:0000256" key="1">
    <source>
        <dbReference type="ARBA" id="ARBA00022821"/>
    </source>
</evidence>